<keyword evidence="2" id="KW-1133">Transmembrane helix</keyword>
<evidence type="ECO:0000313" key="4">
    <source>
        <dbReference type="Proteomes" id="UP000221165"/>
    </source>
</evidence>
<evidence type="ECO:0000313" key="3">
    <source>
        <dbReference type="EMBL" id="PHJ20218.1"/>
    </source>
</evidence>
<dbReference type="VEuPathDB" id="ToxoDB:CSUI_005952"/>
<evidence type="ECO:0000256" key="1">
    <source>
        <dbReference type="SAM" id="MobiDB-lite"/>
    </source>
</evidence>
<feature type="region of interest" description="Disordered" evidence="1">
    <location>
        <begin position="95"/>
        <end position="131"/>
    </location>
</feature>
<dbReference type="Pfam" id="PF07890">
    <property type="entry name" value="Rrp15p"/>
    <property type="match status" value="1"/>
</dbReference>
<accession>A0A2C6KVA3</accession>
<organism evidence="3 4">
    <name type="scientific">Cystoisospora suis</name>
    <dbReference type="NCBI Taxonomy" id="483139"/>
    <lineage>
        <taxon>Eukaryota</taxon>
        <taxon>Sar</taxon>
        <taxon>Alveolata</taxon>
        <taxon>Apicomplexa</taxon>
        <taxon>Conoidasida</taxon>
        <taxon>Coccidia</taxon>
        <taxon>Eucoccidiorida</taxon>
        <taxon>Eimeriorina</taxon>
        <taxon>Sarcocystidae</taxon>
        <taxon>Cystoisospora</taxon>
    </lineage>
</organism>
<feature type="transmembrane region" description="Helical" evidence="2">
    <location>
        <begin position="19"/>
        <end position="45"/>
    </location>
</feature>
<dbReference type="EMBL" id="MIGC01002951">
    <property type="protein sequence ID" value="PHJ20218.1"/>
    <property type="molecule type" value="Genomic_DNA"/>
</dbReference>
<comment type="caution">
    <text evidence="3">The sequence shown here is derived from an EMBL/GenBank/DDBJ whole genome shotgun (WGS) entry which is preliminary data.</text>
</comment>
<dbReference type="AlphaFoldDB" id="A0A2C6KVA3"/>
<feature type="compositionally biased region" description="Basic residues" evidence="1">
    <location>
        <begin position="107"/>
        <end position="125"/>
    </location>
</feature>
<dbReference type="InterPro" id="IPR012459">
    <property type="entry name" value="Rrp15"/>
</dbReference>
<reference evidence="3 4" key="1">
    <citation type="journal article" date="2017" name="Int. J. Parasitol.">
        <title>The genome of the protozoan parasite Cystoisospora suis and a reverse vaccinology approach to identify vaccine candidates.</title>
        <authorList>
            <person name="Palmieri N."/>
            <person name="Shrestha A."/>
            <person name="Ruttkowski B."/>
            <person name="Beck T."/>
            <person name="Vogl C."/>
            <person name="Tomley F."/>
            <person name="Blake D.P."/>
            <person name="Joachim A."/>
        </authorList>
    </citation>
    <scope>NUCLEOTIDE SEQUENCE [LARGE SCALE GENOMIC DNA]</scope>
    <source>
        <strain evidence="3 4">Wien I</strain>
    </source>
</reference>
<dbReference type="GO" id="GO:0006364">
    <property type="term" value="P:rRNA processing"/>
    <property type="evidence" value="ECO:0007669"/>
    <property type="project" value="InterPro"/>
</dbReference>
<sequence>RRCLDSYCFANRTQLLVQHFFPCTHFCLSSFLIFSTPSYSFSFFLKARRKQREASRVKPSTAPSDLEFEKSLKKIATKGVVKFFNVMMKLRREYAEEENEGRDGDRGRKRQRRRESYQNRRRNRSRGIGANSINLQKIMRTELVCKKRRSLKDFSSELEVFHGVSNKDTHTKAFLSFAETFRSLFLSFAFPF</sequence>
<keyword evidence="4" id="KW-1185">Reference proteome</keyword>
<name>A0A2C6KVA3_9APIC</name>
<gene>
    <name evidence="3" type="ORF">CSUI_005952</name>
</gene>
<keyword evidence="2" id="KW-0812">Transmembrane</keyword>
<protein>
    <submittedName>
        <fullName evidence="3">Rrp15p</fullName>
    </submittedName>
</protein>
<evidence type="ECO:0000256" key="2">
    <source>
        <dbReference type="SAM" id="Phobius"/>
    </source>
</evidence>
<dbReference type="OrthoDB" id="332535at2759"/>
<dbReference type="RefSeq" id="XP_067921909.1">
    <property type="nucleotide sequence ID" value="XM_068066117.1"/>
</dbReference>
<dbReference type="GeneID" id="94429328"/>
<feature type="non-terminal residue" evidence="3">
    <location>
        <position position="1"/>
    </location>
</feature>
<proteinExistence type="predicted"/>
<keyword evidence="2" id="KW-0472">Membrane</keyword>
<dbReference type="Proteomes" id="UP000221165">
    <property type="component" value="Unassembled WGS sequence"/>
</dbReference>